<feature type="non-terminal residue" evidence="11">
    <location>
        <position position="1"/>
    </location>
</feature>
<evidence type="ECO:0000256" key="6">
    <source>
        <dbReference type="ARBA" id="ARBA00022989"/>
    </source>
</evidence>
<dbReference type="GO" id="GO:0000064">
    <property type="term" value="F:L-ornithine transmembrane transporter activity"/>
    <property type="evidence" value="ECO:0007669"/>
    <property type="project" value="TreeGrafter"/>
</dbReference>
<evidence type="ECO:0000256" key="7">
    <source>
        <dbReference type="ARBA" id="ARBA00023128"/>
    </source>
</evidence>
<evidence type="ECO:0000256" key="5">
    <source>
        <dbReference type="ARBA" id="ARBA00022737"/>
    </source>
</evidence>
<dbReference type="Proteomes" id="UP001211065">
    <property type="component" value="Unassembled WGS sequence"/>
</dbReference>
<evidence type="ECO:0000313" key="12">
    <source>
        <dbReference type="Proteomes" id="UP001211065"/>
    </source>
</evidence>
<gene>
    <name evidence="11" type="ORF">HK099_004843</name>
</gene>
<dbReference type="InterPro" id="IPR018108">
    <property type="entry name" value="MCP_transmembrane"/>
</dbReference>
<evidence type="ECO:0000256" key="10">
    <source>
        <dbReference type="RuleBase" id="RU000488"/>
    </source>
</evidence>
<comment type="similarity">
    <text evidence="2 10">Belongs to the mitochondrial carrier (TC 2.A.29) family.</text>
</comment>
<reference evidence="11" key="1">
    <citation type="submission" date="2020-05" db="EMBL/GenBank/DDBJ databases">
        <title>Phylogenomic resolution of chytrid fungi.</title>
        <authorList>
            <person name="Stajich J.E."/>
            <person name="Amses K."/>
            <person name="Simmons R."/>
            <person name="Seto K."/>
            <person name="Myers J."/>
            <person name="Bonds A."/>
            <person name="Quandt C.A."/>
            <person name="Barry K."/>
            <person name="Liu P."/>
            <person name="Grigoriev I."/>
            <person name="Longcore J.E."/>
            <person name="James T.Y."/>
        </authorList>
    </citation>
    <scope>NUCLEOTIDE SEQUENCE</scope>
    <source>
        <strain evidence="11">JEL0476</strain>
    </source>
</reference>
<dbReference type="SUPFAM" id="SSF103506">
    <property type="entry name" value="Mitochondrial carrier"/>
    <property type="match status" value="1"/>
</dbReference>
<feature type="repeat" description="Solcar" evidence="9">
    <location>
        <begin position="117"/>
        <end position="209"/>
    </location>
</feature>
<protein>
    <submittedName>
        <fullName evidence="11">Uncharacterized protein</fullName>
    </submittedName>
</protein>
<dbReference type="InterPro" id="IPR023395">
    <property type="entry name" value="MCP_dom_sf"/>
</dbReference>
<comment type="caution">
    <text evidence="11">The sequence shown here is derived from an EMBL/GenBank/DDBJ whole genome shotgun (WGS) entry which is preliminary data.</text>
</comment>
<feature type="repeat" description="Solcar" evidence="9">
    <location>
        <begin position="21"/>
        <end position="104"/>
    </location>
</feature>
<evidence type="ECO:0000313" key="11">
    <source>
        <dbReference type="EMBL" id="KAJ3218994.1"/>
    </source>
</evidence>
<dbReference type="PANTHER" id="PTHR45624">
    <property type="entry name" value="MITOCHONDRIAL BASIC AMINO ACIDS TRANSPORTER-RELATED"/>
    <property type="match status" value="1"/>
</dbReference>
<feature type="repeat" description="Solcar" evidence="9">
    <location>
        <begin position="228"/>
        <end position="303"/>
    </location>
</feature>
<keyword evidence="7" id="KW-0496">Mitochondrion</keyword>
<dbReference type="PROSITE" id="PS50920">
    <property type="entry name" value="SOLCAR"/>
    <property type="match status" value="3"/>
</dbReference>
<keyword evidence="6" id="KW-1133">Transmembrane helix</keyword>
<keyword evidence="5" id="KW-0677">Repeat</keyword>
<keyword evidence="8 9" id="KW-0472">Membrane</keyword>
<comment type="subcellular location">
    <subcellularLocation>
        <location evidence="1">Mitochondrion membrane</location>
        <topology evidence="1">Multi-pass membrane protein</topology>
    </subcellularLocation>
</comment>
<evidence type="ECO:0000256" key="1">
    <source>
        <dbReference type="ARBA" id="ARBA00004225"/>
    </source>
</evidence>
<sequence length="303" mass="33633">MTFQTAHHSTTFSFHNLLKKDSTSADLIFGSIGGFGGRLIEHPFDTVKVRLQTTNDFLNARDCFKKTFQSQGINGFYKGLSSPLYGSIFENAVIFASYTFFQNQINNFYNQPKESDLTLKQLCLAGALSGATISFIMTPVELIKCNLQVQDLAKVNQGKLKYSGPMGVIFSTIKYKGFTGLFQGQVGTLMREAVGNAAWFGAYETACTGFIKRKQSLTNNLNFSKKNLSNIELMTAGALAGMSYQAAFFPADVVKSRQQTQEVLTGLNRNFWDITKDLYKEQGIRGFFRGFNLTILRSAPTSA</sequence>
<proteinExistence type="inferred from homology"/>
<dbReference type="Gene3D" id="1.50.40.10">
    <property type="entry name" value="Mitochondrial carrier domain"/>
    <property type="match status" value="1"/>
</dbReference>
<dbReference type="InterPro" id="IPR050567">
    <property type="entry name" value="Mitochondrial_Carrier"/>
</dbReference>
<name>A0AAD5XVB6_9FUNG</name>
<dbReference type="GO" id="GO:1990575">
    <property type="term" value="P:mitochondrial L-ornithine transmembrane transport"/>
    <property type="evidence" value="ECO:0007669"/>
    <property type="project" value="TreeGrafter"/>
</dbReference>
<dbReference type="EMBL" id="JADGJW010000356">
    <property type="protein sequence ID" value="KAJ3218994.1"/>
    <property type="molecule type" value="Genomic_DNA"/>
</dbReference>
<evidence type="ECO:0000256" key="8">
    <source>
        <dbReference type="ARBA" id="ARBA00023136"/>
    </source>
</evidence>
<dbReference type="AlphaFoldDB" id="A0AAD5XVB6"/>
<evidence type="ECO:0000256" key="9">
    <source>
        <dbReference type="PROSITE-ProRule" id="PRU00282"/>
    </source>
</evidence>
<keyword evidence="12" id="KW-1185">Reference proteome</keyword>
<dbReference type="Pfam" id="PF00153">
    <property type="entry name" value="Mito_carr"/>
    <property type="match status" value="3"/>
</dbReference>
<dbReference type="GO" id="GO:0031966">
    <property type="term" value="C:mitochondrial membrane"/>
    <property type="evidence" value="ECO:0007669"/>
    <property type="project" value="UniProtKB-SubCell"/>
</dbReference>
<evidence type="ECO:0000256" key="2">
    <source>
        <dbReference type="ARBA" id="ARBA00006375"/>
    </source>
</evidence>
<accession>A0AAD5XVB6</accession>
<evidence type="ECO:0000256" key="4">
    <source>
        <dbReference type="ARBA" id="ARBA00022692"/>
    </source>
</evidence>
<organism evidence="11 12">
    <name type="scientific">Clydaea vesicula</name>
    <dbReference type="NCBI Taxonomy" id="447962"/>
    <lineage>
        <taxon>Eukaryota</taxon>
        <taxon>Fungi</taxon>
        <taxon>Fungi incertae sedis</taxon>
        <taxon>Chytridiomycota</taxon>
        <taxon>Chytridiomycota incertae sedis</taxon>
        <taxon>Chytridiomycetes</taxon>
        <taxon>Lobulomycetales</taxon>
        <taxon>Lobulomycetaceae</taxon>
        <taxon>Clydaea</taxon>
    </lineage>
</organism>
<dbReference type="PANTHER" id="PTHR45624:SF31">
    <property type="entry name" value="MITOCHONDRIAL ORNITHINE TRANSPORTER 1"/>
    <property type="match status" value="1"/>
</dbReference>
<evidence type="ECO:0000256" key="3">
    <source>
        <dbReference type="ARBA" id="ARBA00022448"/>
    </source>
</evidence>
<keyword evidence="3 10" id="KW-0813">Transport</keyword>
<keyword evidence="4 9" id="KW-0812">Transmembrane</keyword>